<dbReference type="KEGG" id="smu:SMU_1792c"/>
<reference evidence="1 2" key="1">
    <citation type="journal article" date="2002" name="Proc. Natl. Acad. Sci. U.S.A.">
        <title>Genome sequence of Streptococcus mutans UA159, a cariogenic dental pathogen.</title>
        <authorList>
            <person name="Ajdic D."/>
            <person name="McShan W.M."/>
            <person name="McLaughlin R.E."/>
            <person name="Savic G."/>
            <person name="Chang J."/>
            <person name="Carson M.B."/>
            <person name="Primeaux C."/>
            <person name="Tian R."/>
            <person name="Kenton S."/>
            <person name="Jia H."/>
            <person name="Lin S."/>
            <person name="Qian Y."/>
            <person name="Li S."/>
            <person name="Zhu H."/>
            <person name="Najar F."/>
            <person name="Lai H."/>
            <person name="White J."/>
            <person name="Roe B.A."/>
            <person name="Ferretti J.J."/>
        </authorList>
    </citation>
    <scope>NUCLEOTIDE SEQUENCE [LARGE SCALE GENOMIC DNA]</scope>
    <source>
        <strain evidence="2">ATCC 700610 / UA159</strain>
    </source>
</reference>
<gene>
    <name evidence="1" type="ordered locus">SMU_1792c</name>
</gene>
<dbReference type="HOGENOM" id="CLU_2994778_0_0_9"/>
<dbReference type="STRING" id="210007.SMU_1792c"/>
<evidence type="ECO:0000313" key="1">
    <source>
        <dbReference type="EMBL" id="AAN59419.1"/>
    </source>
</evidence>
<accession>Q8DSJ1</accession>
<dbReference type="PATRIC" id="fig|210007.7.peg.1600"/>
<protein>
    <submittedName>
        <fullName evidence="1">Uncharacterized protein</fullName>
    </submittedName>
</protein>
<dbReference type="Proteomes" id="UP000002512">
    <property type="component" value="Chromosome"/>
</dbReference>
<name>Q8DSJ1_STRMU</name>
<organism evidence="1 2">
    <name type="scientific">Streptococcus mutans serotype c (strain ATCC 700610 / UA159)</name>
    <dbReference type="NCBI Taxonomy" id="210007"/>
    <lineage>
        <taxon>Bacteria</taxon>
        <taxon>Bacillati</taxon>
        <taxon>Bacillota</taxon>
        <taxon>Bacilli</taxon>
        <taxon>Lactobacillales</taxon>
        <taxon>Streptococcaceae</taxon>
        <taxon>Streptococcus</taxon>
    </lineage>
</organism>
<keyword evidence="2" id="KW-1185">Reference proteome</keyword>
<proteinExistence type="predicted"/>
<evidence type="ECO:0000313" key="2">
    <source>
        <dbReference type="Proteomes" id="UP000002512"/>
    </source>
</evidence>
<dbReference type="OrthoDB" id="2218480at2"/>
<dbReference type="EMBL" id="AE014133">
    <property type="protein sequence ID" value="AAN59419.1"/>
    <property type="molecule type" value="Genomic_DNA"/>
</dbReference>
<sequence length="57" mass="6378">MIYTAIVEPTFLAVLALSGQVNNIPLSLLYKLIWVLKPKPALLVDFGCYVQQTPPIY</sequence>
<dbReference type="AlphaFoldDB" id="Q8DSJ1"/>